<organism evidence="1 2">
    <name type="scientific">Extremus antarcticus</name>
    <dbReference type="NCBI Taxonomy" id="702011"/>
    <lineage>
        <taxon>Eukaryota</taxon>
        <taxon>Fungi</taxon>
        <taxon>Dikarya</taxon>
        <taxon>Ascomycota</taxon>
        <taxon>Pezizomycotina</taxon>
        <taxon>Dothideomycetes</taxon>
        <taxon>Dothideomycetidae</taxon>
        <taxon>Mycosphaerellales</taxon>
        <taxon>Extremaceae</taxon>
        <taxon>Extremus</taxon>
    </lineage>
</organism>
<dbReference type="Proteomes" id="UP001271007">
    <property type="component" value="Unassembled WGS sequence"/>
</dbReference>
<proteinExistence type="predicted"/>
<sequence length="424" mass="48130">MSDYVSDTWGSPHAVKKKKKKYAARLNTSYWLPRLDEMVLLHPISTRADGQSKEEKTRVVSVNDQLEKYNRWLAFTQPSRPGKNVRSTATDLQLAVHELNALIASMMIKVDQKIADIQGSTEDFVQAVVNEGAWQTNGDLLDLTYEELDEILTKHPHRSTEAYKRHLCATVRKLRPQIDSIGVRIYRTRQLDKLCRLISEVQQCEDGDREAFHLFVFVKSHLLQGLSEDHVYRFDPPRPIDDDGERVDTKVKELVRKSNAAAVQKNSARGRAFFDFAAAARDIYTALPKWCQVCRRPPPVLPLPPAFPAPAFPPTYFPPPAFNDPFAGLFPEPPCGRTPYLQLLQTVQKWAYGEVLCGIILTLSPKLPRELCLAVFEYAMQAEGIPLNPCVWEDNDYLVGMTIFGSLREPYACTKPEPWTSGGW</sequence>
<dbReference type="EMBL" id="JAWDJX010000022">
    <property type="protein sequence ID" value="KAK3052112.1"/>
    <property type="molecule type" value="Genomic_DNA"/>
</dbReference>
<evidence type="ECO:0000313" key="1">
    <source>
        <dbReference type="EMBL" id="KAK3052112.1"/>
    </source>
</evidence>
<name>A0AAJ0DDV4_9PEZI</name>
<evidence type="ECO:0000313" key="2">
    <source>
        <dbReference type="Proteomes" id="UP001271007"/>
    </source>
</evidence>
<reference evidence="1" key="1">
    <citation type="submission" date="2023-04" db="EMBL/GenBank/DDBJ databases">
        <title>Black Yeasts Isolated from many extreme environments.</title>
        <authorList>
            <person name="Coleine C."/>
            <person name="Stajich J.E."/>
            <person name="Selbmann L."/>
        </authorList>
    </citation>
    <scope>NUCLEOTIDE SEQUENCE</scope>
    <source>
        <strain evidence="1">CCFEE 5312</strain>
    </source>
</reference>
<gene>
    <name evidence="1" type="ORF">LTR09_006704</name>
</gene>
<protein>
    <submittedName>
        <fullName evidence="1">Uncharacterized protein</fullName>
    </submittedName>
</protein>
<accession>A0AAJ0DDV4</accession>
<comment type="caution">
    <text evidence="1">The sequence shown here is derived from an EMBL/GenBank/DDBJ whole genome shotgun (WGS) entry which is preliminary data.</text>
</comment>
<dbReference type="AlphaFoldDB" id="A0AAJ0DDV4"/>
<keyword evidence="2" id="KW-1185">Reference proteome</keyword>